<dbReference type="AlphaFoldDB" id="A0A2M6W4G3"/>
<dbReference type="Gene3D" id="3.40.50.300">
    <property type="entry name" value="P-loop containing nucleotide triphosphate hydrolases"/>
    <property type="match status" value="1"/>
</dbReference>
<keyword evidence="4" id="KW-0472">Membrane</keyword>
<evidence type="ECO:0000256" key="3">
    <source>
        <dbReference type="ARBA" id="ARBA00022840"/>
    </source>
</evidence>
<dbReference type="InterPro" id="IPR041546">
    <property type="entry name" value="ClpA/ClpB_AAA_lid"/>
</dbReference>
<gene>
    <name evidence="6" type="ORF">COU31_02020</name>
</gene>
<evidence type="ECO:0000256" key="1">
    <source>
        <dbReference type="ARBA" id="ARBA00022737"/>
    </source>
</evidence>
<dbReference type="Pfam" id="PF17871">
    <property type="entry name" value="AAA_lid_9"/>
    <property type="match status" value="1"/>
</dbReference>
<dbReference type="InterPro" id="IPR003593">
    <property type="entry name" value="AAA+_ATPase"/>
</dbReference>
<dbReference type="SMART" id="SM00382">
    <property type="entry name" value="AAA"/>
    <property type="match status" value="1"/>
</dbReference>
<dbReference type="GO" id="GO:0016887">
    <property type="term" value="F:ATP hydrolysis activity"/>
    <property type="evidence" value="ECO:0007669"/>
    <property type="project" value="InterPro"/>
</dbReference>
<reference evidence="7" key="1">
    <citation type="submission" date="2017-09" db="EMBL/GenBank/DDBJ databases">
        <title>Depth-based differentiation of microbial function through sediment-hosted aquifers and enrichment of novel symbionts in the deep terrestrial subsurface.</title>
        <authorList>
            <person name="Probst A.J."/>
            <person name="Ladd B."/>
            <person name="Jarett J.K."/>
            <person name="Geller-Mcgrath D.E."/>
            <person name="Sieber C.M.K."/>
            <person name="Emerson J.B."/>
            <person name="Anantharaman K."/>
            <person name="Thomas B.C."/>
            <person name="Malmstrom R."/>
            <person name="Stieglmeier M."/>
            <person name="Klingl A."/>
            <person name="Woyke T."/>
            <person name="Ryan C.M."/>
            <person name="Banfield J.F."/>
        </authorList>
    </citation>
    <scope>NUCLEOTIDE SEQUENCE [LARGE SCALE GENOMIC DNA]</scope>
</reference>
<dbReference type="Gene3D" id="4.10.860.10">
    <property type="entry name" value="UVR domain"/>
    <property type="match status" value="1"/>
</dbReference>
<dbReference type="InterPro" id="IPR003959">
    <property type="entry name" value="ATPase_AAA_core"/>
</dbReference>
<dbReference type="InterPro" id="IPR050130">
    <property type="entry name" value="ClpA_ClpB"/>
</dbReference>
<dbReference type="Proteomes" id="UP000231183">
    <property type="component" value="Unassembled WGS sequence"/>
</dbReference>
<comment type="caution">
    <text evidence="6">The sequence shown here is derived from an EMBL/GenBank/DDBJ whole genome shotgun (WGS) entry which is preliminary data.</text>
</comment>
<evidence type="ECO:0000313" key="6">
    <source>
        <dbReference type="EMBL" id="PIT87620.1"/>
    </source>
</evidence>
<dbReference type="Pfam" id="PF00004">
    <property type="entry name" value="AAA"/>
    <property type="match status" value="1"/>
</dbReference>
<feature type="domain" description="AAA+ ATPase" evidence="5">
    <location>
        <begin position="88"/>
        <end position="233"/>
    </location>
</feature>
<evidence type="ECO:0000313" key="7">
    <source>
        <dbReference type="Proteomes" id="UP000231183"/>
    </source>
</evidence>
<keyword evidence="3" id="KW-0067">ATP-binding</keyword>
<evidence type="ECO:0000256" key="4">
    <source>
        <dbReference type="SAM" id="Phobius"/>
    </source>
</evidence>
<keyword evidence="1" id="KW-0677">Repeat</keyword>
<dbReference type="EMBL" id="PFBX01000015">
    <property type="protein sequence ID" value="PIT87620.1"/>
    <property type="molecule type" value="Genomic_DNA"/>
</dbReference>
<dbReference type="CDD" id="cd00009">
    <property type="entry name" value="AAA"/>
    <property type="match status" value="1"/>
</dbReference>
<keyword evidence="2" id="KW-0547">Nucleotide-binding</keyword>
<feature type="transmembrane region" description="Helical" evidence="4">
    <location>
        <begin position="6"/>
        <end position="23"/>
    </location>
</feature>
<proteinExistence type="predicted"/>
<dbReference type="PANTHER" id="PTHR11638:SF18">
    <property type="entry name" value="HEAT SHOCK PROTEIN 104"/>
    <property type="match status" value="1"/>
</dbReference>
<protein>
    <recommendedName>
        <fullName evidence="5">AAA+ ATPase domain-containing protein</fullName>
    </recommendedName>
</protein>
<dbReference type="GO" id="GO:0034605">
    <property type="term" value="P:cellular response to heat"/>
    <property type="evidence" value="ECO:0007669"/>
    <property type="project" value="TreeGrafter"/>
</dbReference>
<dbReference type="InterPro" id="IPR027417">
    <property type="entry name" value="P-loop_NTPase"/>
</dbReference>
<dbReference type="Gene3D" id="1.10.8.60">
    <property type="match status" value="1"/>
</dbReference>
<keyword evidence="4" id="KW-0812">Transmembrane</keyword>
<sequence length="378" mass="42466">MLVNQKYFFALLLFVAVSIFYLLKKKDGPSVLGKIRSVGQSKDTGHNTPNLDSFTIDYTKYISQGKTDPVIGREEEVKQLCRVLSRRRKNNALLVGDPGVGKTAIVEGLAQRIIKNDVPDNLRNKRVLSLEVSTLMAGTKYRGEFEERARKIVNEITNAGRTIILFIDEIHSVIQTHGTEGAINFADILKPALARGELQMIGATTQEEYKKYIKSDLSLERRFQPIWIGEPSLTETLAILKGLKAKYSEYHKVEFTDAALETAVKLSRQMINDRHLPDKAIDALDEAGAMVNLTHLHESIDTVLYAVAVLKHPQVAELWKKIQALDSRIENCKSASQKKTLQKKQEDLEKQLAQQGVMTIDVDDIETVIKEWADGPVI</sequence>
<dbReference type="GO" id="GO:0005524">
    <property type="term" value="F:ATP binding"/>
    <property type="evidence" value="ECO:0007669"/>
    <property type="project" value="UniProtKB-KW"/>
</dbReference>
<organism evidence="6 7">
    <name type="scientific">Candidatus Magasanikbacteria bacterium CG10_big_fil_rev_8_21_14_0_10_40_10</name>
    <dbReference type="NCBI Taxonomy" id="1974648"/>
    <lineage>
        <taxon>Bacteria</taxon>
        <taxon>Candidatus Magasanikiibacteriota</taxon>
    </lineage>
</organism>
<dbReference type="PANTHER" id="PTHR11638">
    <property type="entry name" value="ATP-DEPENDENT CLP PROTEASE"/>
    <property type="match status" value="1"/>
</dbReference>
<evidence type="ECO:0000259" key="5">
    <source>
        <dbReference type="SMART" id="SM00382"/>
    </source>
</evidence>
<dbReference type="GO" id="GO:0005737">
    <property type="term" value="C:cytoplasm"/>
    <property type="evidence" value="ECO:0007669"/>
    <property type="project" value="TreeGrafter"/>
</dbReference>
<evidence type="ECO:0000256" key="2">
    <source>
        <dbReference type="ARBA" id="ARBA00022741"/>
    </source>
</evidence>
<dbReference type="SUPFAM" id="SSF52540">
    <property type="entry name" value="P-loop containing nucleoside triphosphate hydrolases"/>
    <property type="match status" value="1"/>
</dbReference>
<accession>A0A2M6W4G3</accession>
<keyword evidence="4" id="KW-1133">Transmembrane helix</keyword>
<name>A0A2M6W4G3_9BACT</name>